<dbReference type="InterPro" id="IPR011333">
    <property type="entry name" value="SKP1/BTB/POZ_sf"/>
</dbReference>
<dbReference type="PROSITE" id="PS50097">
    <property type="entry name" value="BTB"/>
    <property type="match status" value="1"/>
</dbReference>
<protein>
    <recommendedName>
        <fullName evidence="1">BTB domain-containing protein</fullName>
    </recommendedName>
</protein>
<reference evidence="2" key="2">
    <citation type="submission" date="2020-11" db="EMBL/GenBank/DDBJ databases">
        <authorList>
            <person name="McCartney M.A."/>
            <person name="Auch B."/>
            <person name="Kono T."/>
            <person name="Mallez S."/>
            <person name="Becker A."/>
            <person name="Gohl D.M."/>
            <person name="Silverstein K.A.T."/>
            <person name="Koren S."/>
            <person name="Bechman K.B."/>
            <person name="Herman A."/>
            <person name="Abrahante J.E."/>
            <person name="Garbe J."/>
        </authorList>
    </citation>
    <scope>NUCLEOTIDE SEQUENCE</scope>
    <source>
        <strain evidence="2">Duluth1</strain>
        <tissue evidence="2">Whole animal</tissue>
    </source>
</reference>
<dbReference type="SMART" id="SM00225">
    <property type="entry name" value="BTB"/>
    <property type="match status" value="1"/>
</dbReference>
<evidence type="ECO:0000313" key="2">
    <source>
        <dbReference type="EMBL" id="KAH3851188.1"/>
    </source>
</evidence>
<organism evidence="2 3">
    <name type="scientific">Dreissena polymorpha</name>
    <name type="common">Zebra mussel</name>
    <name type="synonym">Mytilus polymorpha</name>
    <dbReference type="NCBI Taxonomy" id="45954"/>
    <lineage>
        <taxon>Eukaryota</taxon>
        <taxon>Metazoa</taxon>
        <taxon>Spiralia</taxon>
        <taxon>Lophotrochozoa</taxon>
        <taxon>Mollusca</taxon>
        <taxon>Bivalvia</taxon>
        <taxon>Autobranchia</taxon>
        <taxon>Heteroconchia</taxon>
        <taxon>Euheterodonta</taxon>
        <taxon>Imparidentia</taxon>
        <taxon>Neoheterodontei</taxon>
        <taxon>Myida</taxon>
        <taxon>Dreissenoidea</taxon>
        <taxon>Dreissenidae</taxon>
        <taxon>Dreissena</taxon>
    </lineage>
</organism>
<dbReference type="PANTHER" id="PTHR24410:SF23">
    <property type="entry name" value="BTB DOMAIN-CONTAINING PROTEIN-RELATED"/>
    <property type="match status" value="1"/>
</dbReference>
<dbReference type="CDD" id="cd18186">
    <property type="entry name" value="BTB_POZ_ZBTB_KLHL-like"/>
    <property type="match status" value="1"/>
</dbReference>
<dbReference type="InterPro" id="IPR000210">
    <property type="entry name" value="BTB/POZ_dom"/>
</dbReference>
<proteinExistence type="predicted"/>
<reference evidence="2" key="1">
    <citation type="journal article" date="2019" name="bioRxiv">
        <title>The Genome of the Zebra Mussel, Dreissena polymorpha: A Resource for Invasive Species Research.</title>
        <authorList>
            <person name="McCartney M.A."/>
            <person name="Auch B."/>
            <person name="Kono T."/>
            <person name="Mallez S."/>
            <person name="Zhang Y."/>
            <person name="Obille A."/>
            <person name="Becker A."/>
            <person name="Abrahante J.E."/>
            <person name="Garbe J."/>
            <person name="Badalamenti J.P."/>
            <person name="Herman A."/>
            <person name="Mangelson H."/>
            <person name="Liachko I."/>
            <person name="Sullivan S."/>
            <person name="Sone E.D."/>
            <person name="Koren S."/>
            <person name="Silverstein K.A.T."/>
            <person name="Beckman K.B."/>
            <person name="Gohl D.M."/>
        </authorList>
    </citation>
    <scope>NUCLEOTIDE SEQUENCE</scope>
    <source>
        <strain evidence="2">Duluth1</strain>
        <tissue evidence="2">Whole animal</tissue>
    </source>
</reference>
<dbReference type="AlphaFoldDB" id="A0A9D4R1Y0"/>
<accession>A0A9D4R1Y0</accession>
<dbReference type="PANTHER" id="PTHR24410">
    <property type="entry name" value="HL07962P-RELATED"/>
    <property type="match status" value="1"/>
</dbReference>
<dbReference type="Proteomes" id="UP000828390">
    <property type="component" value="Unassembled WGS sequence"/>
</dbReference>
<comment type="caution">
    <text evidence="2">The sequence shown here is derived from an EMBL/GenBank/DDBJ whole genome shotgun (WGS) entry which is preliminary data.</text>
</comment>
<name>A0A9D4R1Y0_DREPO</name>
<dbReference type="Gene3D" id="3.30.710.10">
    <property type="entry name" value="Potassium Channel Kv1.1, Chain A"/>
    <property type="match status" value="1"/>
</dbReference>
<gene>
    <name evidence="2" type="ORF">DPMN_093668</name>
</gene>
<evidence type="ECO:0000259" key="1">
    <source>
        <dbReference type="PROSITE" id="PS50097"/>
    </source>
</evidence>
<feature type="domain" description="BTB" evidence="1">
    <location>
        <begin position="2"/>
        <end position="64"/>
    </location>
</feature>
<dbReference type="Pfam" id="PF00651">
    <property type="entry name" value="BTB"/>
    <property type="match status" value="1"/>
</dbReference>
<sequence>MADVTLIVGDIRIPVVKAVLSMASPVFQEMFKNEVKEKTATEIPLPGKDADSFITFLRCFYPNQKEPITAKSALSTLPLACEYQVSWLADVCENRILEEIRKSEKSTTTCKKICEYLKYAEIFNRSRLVNLSVDVLSEYSLNERDEALIMHNISENNKWNITRLACRKLELFQTDTKQLMAKLSQEKTFNKAIANIFSAYGCRSSSYDNSITWEHTYINNELTPVRWQLDAKRMAHEFGVRFDTTLIFDKRKCTIPEIFNCEEYKVLPYAIKMQLERELLNG</sequence>
<keyword evidence="3" id="KW-1185">Reference proteome</keyword>
<dbReference type="InterPro" id="IPR051481">
    <property type="entry name" value="BTB-POZ/Galectin-3-binding"/>
</dbReference>
<dbReference type="EMBL" id="JAIWYP010000003">
    <property type="protein sequence ID" value="KAH3851188.1"/>
    <property type="molecule type" value="Genomic_DNA"/>
</dbReference>
<dbReference type="SUPFAM" id="SSF54695">
    <property type="entry name" value="POZ domain"/>
    <property type="match status" value="1"/>
</dbReference>
<evidence type="ECO:0000313" key="3">
    <source>
        <dbReference type="Proteomes" id="UP000828390"/>
    </source>
</evidence>